<evidence type="ECO:0000313" key="2">
    <source>
        <dbReference type="EMBL" id="QWF70594.1"/>
    </source>
</evidence>
<protein>
    <submittedName>
        <fullName evidence="2">DUF2380 domain-containing protein</fullName>
    </submittedName>
</protein>
<evidence type="ECO:0000313" key="3">
    <source>
        <dbReference type="Proteomes" id="UP000676649"/>
    </source>
</evidence>
<sequence length="164" mass="17901">MKIFLLMLCTYLLPVYADAKPRIAVLDFELNDITSLPNTPAERQRTAGFAPLLISTLNAGSHFTALSVAAASQQQANAGFGYLFRYPEQAAPLGQMNQADWVIVAQHSKPSFLYSELWVYLVEVKTGKTLTSYHIELKGNHDKVSQRAITALAAKIETTLAGGG</sequence>
<dbReference type="KEGG" id="mpad:KEF85_14890"/>
<dbReference type="EMBL" id="CP073754">
    <property type="protein sequence ID" value="QWF70594.1"/>
    <property type="molecule type" value="Genomic_DNA"/>
</dbReference>
<feature type="signal peptide" evidence="1">
    <location>
        <begin position="1"/>
        <end position="19"/>
    </location>
</feature>
<reference evidence="2" key="1">
    <citation type="submission" date="2021-04" db="EMBL/GenBank/DDBJ databases">
        <title>Draft genome sequence data of methanotrophic Methylovulum sp. strain S1L and Methylomonas sp. strain S2AM isolated from boreal lake water columns.</title>
        <authorList>
            <person name="Rissanen A.J."/>
            <person name="Mangayil R."/>
            <person name="Svenning M.M."/>
            <person name="Khanongnuch R."/>
        </authorList>
    </citation>
    <scope>NUCLEOTIDE SEQUENCE</scope>
    <source>
        <strain evidence="2">S2AM</strain>
    </source>
</reference>
<keyword evidence="1" id="KW-0732">Signal</keyword>
<name>A0A975R9U1_9GAMM</name>
<organism evidence="2 3">
    <name type="scientific">Methylomonas paludis</name>
    <dbReference type="NCBI Taxonomy" id="1173101"/>
    <lineage>
        <taxon>Bacteria</taxon>
        <taxon>Pseudomonadati</taxon>
        <taxon>Pseudomonadota</taxon>
        <taxon>Gammaproteobacteria</taxon>
        <taxon>Methylococcales</taxon>
        <taxon>Methylococcaceae</taxon>
        <taxon>Methylomonas</taxon>
    </lineage>
</organism>
<gene>
    <name evidence="2" type="ORF">KEF85_14890</name>
</gene>
<proteinExistence type="predicted"/>
<dbReference type="RefSeq" id="WP_215581926.1">
    <property type="nucleotide sequence ID" value="NZ_CP073754.1"/>
</dbReference>
<dbReference type="Proteomes" id="UP000676649">
    <property type="component" value="Chromosome"/>
</dbReference>
<dbReference type="InterPro" id="IPR021698">
    <property type="entry name" value="DUF3280"/>
</dbReference>
<keyword evidence="3" id="KW-1185">Reference proteome</keyword>
<feature type="chain" id="PRO_5037378218" evidence="1">
    <location>
        <begin position="20"/>
        <end position="164"/>
    </location>
</feature>
<dbReference type="AlphaFoldDB" id="A0A975R9U1"/>
<accession>A0A975R9U1</accession>
<dbReference type="Pfam" id="PF11684">
    <property type="entry name" value="DUF3280"/>
    <property type="match status" value="1"/>
</dbReference>
<evidence type="ECO:0000256" key="1">
    <source>
        <dbReference type="SAM" id="SignalP"/>
    </source>
</evidence>